<proteinExistence type="predicted"/>
<dbReference type="EMBL" id="FZQP02003035">
    <property type="protein sequence ID" value="VVC97116.1"/>
    <property type="molecule type" value="Genomic_DNA"/>
</dbReference>
<accession>A0A5E4QH20</accession>
<dbReference type="Proteomes" id="UP000324832">
    <property type="component" value="Unassembled WGS sequence"/>
</dbReference>
<gene>
    <name evidence="1" type="ORF">LSINAPIS_LOCUS8482</name>
</gene>
<evidence type="ECO:0000313" key="1">
    <source>
        <dbReference type="EMBL" id="VVC97116.1"/>
    </source>
</evidence>
<evidence type="ECO:0000313" key="2">
    <source>
        <dbReference type="Proteomes" id="UP000324832"/>
    </source>
</evidence>
<name>A0A5E4QH20_9NEOP</name>
<organism evidence="1 2">
    <name type="scientific">Leptidea sinapis</name>
    <dbReference type="NCBI Taxonomy" id="189913"/>
    <lineage>
        <taxon>Eukaryota</taxon>
        <taxon>Metazoa</taxon>
        <taxon>Ecdysozoa</taxon>
        <taxon>Arthropoda</taxon>
        <taxon>Hexapoda</taxon>
        <taxon>Insecta</taxon>
        <taxon>Pterygota</taxon>
        <taxon>Neoptera</taxon>
        <taxon>Endopterygota</taxon>
        <taxon>Lepidoptera</taxon>
        <taxon>Glossata</taxon>
        <taxon>Ditrysia</taxon>
        <taxon>Papilionoidea</taxon>
        <taxon>Pieridae</taxon>
        <taxon>Dismorphiinae</taxon>
        <taxon>Leptidea</taxon>
    </lineage>
</organism>
<reference evidence="1 2" key="1">
    <citation type="submission" date="2017-07" db="EMBL/GenBank/DDBJ databases">
        <authorList>
            <person name="Talla V."/>
            <person name="Backstrom N."/>
        </authorList>
    </citation>
    <scope>NUCLEOTIDE SEQUENCE [LARGE SCALE GENOMIC DNA]</scope>
</reference>
<dbReference type="AlphaFoldDB" id="A0A5E4QH20"/>
<keyword evidence="2" id="KW-1185">Reference proteome</keyword>
<protein>
    <recommendedName>
        <fullName evidence="3">ZAD domain-containing protein</fullName>
    </recommendedName>
</protein>
<evidence type="ECO:0008006" key="3">
    <source>
        <dbReference type="Google" id="ProtNLM"/>
    </source>
</evidence>
<sequence length="78" mass="9454">MLDNLCWICLDKNTKMYRIDDTYLRQAYDAITSKHDMLDMSVYTCYMCTWFLNKCHKLMTQALKAQDIMKQYLETKFC</sequence>